<gene>
    <name evidence="4" type="ORF">Pma05_78080</name>
</gene>
<dbReference type="SMART" id="SM01008">
    <property type="entry name" value="Ald_Xan_dh_C"/>
    <property type="match status" value="1"/>
</dbReference>
<evidence type="ECO:0000313" key="5">
    <source>
        <dbReference type="Proteomes" id="UP000621500"/>
    </source>
</evidence>
<dbReference type="Proteomes" id="UP000621500">
    <property type="component" value="Unassembled WGS sequence"/>
</dbReference>
<dbReference type="EMBL" id="BONX01000066">
    <property type="protein sequence ID" value="GIH01236.1"/>
    <property type="molecule type" value="Genomic_DNA"/>
</dbReference>
<accession>A0ABQ4F2U4</accession>
<reference evidence="4 5" key="1">
    <citation type="submission" date="2021-01" db="EMBL/GenBank/DDBJ databases">
        <title>Whole genome shotgun sequence of Plantactinospora mayteni NBRC 109088.</title>
        <authorList>
            <person name="Komaki H."/>
            <person name="Tamura T."/>
        </authorList>
    </citation>
    <scope>NUCLEOTIDE SEQUENCE [LARGE SCALE GENOMIC DNA]</scope>
    <source>
        <strain evidence="4 5">NBRC 109088</strain>
    </source>
</reference>
<comment type="caution">
    <text evidence="4">The sequence shown here is derived from an EMBL/GenBank/DDBJ whole genome shotgun (WGS) entry which is preliminary data.</text>
</comment>
<dbReference type="Pfam" id="PF20256">
    <property type="entry name" value="MoCoBD_2"/>
    <property type="match status" value="2"/>
</dbReference>
<dbReference type="InterPro" id="IPR016208">
    <property type="entry name" value="Ald_Oxase/xanthine_DH-like"/>
</dbReference>
<dbReference type="InterPro" id="IPR037165">
    <property type="entry name" value="AldOxase/xan_DH_Mopterin-bd_sf"/>
</dbReference>
<evidence type="ECO:0000313" key="4">
    <source>
        <dbReference type="EMBL" id="GIH01236.1"/>
    </source>
</evidence>
<evidence type="ECO:0000259" key="3">
    <source>
        <dbReference type="SMART" id="SM01008"/>
    </source>
</evidence>
<dbReference type="InterPro" id="IPR036856">
    <property type="entry name" value="Ald_Oxase/Xan_DH_a/b_sf"/>
</dbReference>
<dbReference type="SUPFAM" id="SSF54665">
    <property type="entry name" value="CO dehydrogenase molybdoprotein N-domain-like"/>
    <property type="match status" value="1"/>
</dbReference>
<dbReference type="InterPro" id="IPR046867">
    <property type="entry name" value="AldOxase/xan_DH_MoCoBD2"/>
</dbReference>
<dbReference type="Gene3D" id="3.90.1170.50">
    <property type="entry name" value="Aldehyde oxidase/xanthine dehydrogenase, a/b hammerhead"/>
    <property type="match status" value="1"/>
</dbReference>
<dbReference type="Pfam" id="PF02738">
    <property type="entry name" value="MoCoBD_1"/>
    <property type="match status" value="1"/>
</dbReference>
<dbReference type="PANTHER" id="PTHR11908:SF132">
    <property type="entry name" value="ALDEHYDE OXIDASE 1-RELATED"/>
    <property type="match status" value="1"/>
</dbReference>
<dbReference type="Gene3D" id="3.30.365.10">
    <property type="entry name" value="Aldehyde oxidase/xanthine dehydrogenase, molybdopterin binding domain"/>
    <property type="match status" value="4"/>
</dbReference>
<dbReference type="InterPro" id="IPR008274">
    <property type="entry name" value="AldOxase/xan_DH_MoCoBD1"/>
</dbReference>
<name>A0ABQ4F2U4_9ACTN</name>
<evidence type="ECO:0000256" key="1">
    <source>
        <dbReference type="ARBA" id="ARBA00022505"/>
    </source>
</evidence>
<feature type="domain" description="Aldehyde oxidase/xanthine dehydrogenase a/b hammerhead" evidence="3">
    <location>
        <begin position="22"/>
        <end position="126"/>
    </location>
</feature>
<dbReference type="InterPro" id="IPR000674">
    <property type="entry name" value="Ald_Oxase/Xan_DH_a/b"/>
</dbReference>
<dbReference type="RefSeq" id="WP_203862518.1">
    <property type="nucleotide sequence ID" value="NZ_BAAAZQ010000037.1"/>
</dbReference>
<sequence>MSAPAAAVGRAHPRLEGRAKVTGTARYAVEHPADGLAYGWAVQATVAKGRIVRVDTTAAEREPGVLAVLTHETAPRLNPVESPELLLLQQPRVRYRGEIVALVVAESLEAAREGARLVRLDYDTEPHSSVLTERHPSLYKPDHVNPAFPTDTCVGDFDAGYEAAEVRLDQTYRTPAYHNNPMEPHAATAYWADGRLLVHDSSQGTNDVRSTLGRLFELPAETIRVTAEHVGGGFGSKGTPRCTPVLAAMAARQVGRPVRLALTRQQLFGPVGYRTPVIQRIRLGADADGRLAAICHDAISQSSTIEEFAEQTAVLTRTLYAAPHRRTTHRLARLDVPTPSWMRAPGECPGSFALESAMDELAVACGVDPVELRLRNDTEIDPEEGVPFSSRNLAACLRDGARRFGWADRDPAPGVRRDGRWLVGTGVASAIYPARTPGASAEAAAGPDGTYQVRINATDIGTGARTALWQIAVDALGVPGDRVAISIGDSDLPPAYVAGGSAGTAGWGLSVDRACRSLRRQLDERYAGTAPPDGLSVRVDTTDEAAGLPRAPRYAFGAHFVEARVDVDSGEIRVPRMLGVFATGRVVNPSTARSQLIGGMTMGLSMALHEEGLLDQRFGDWVNRDLATYHVTACADVQRIEAYWVPDEDRGNPLGVKGLGEIGIVGSAAAVANAVHHATGLRLRTLPIQLDKLVDRLPVG</sequence>
<proteinExistence type="predicted"/>
<organism evidence="4 5">
    <name type="scientific">Plantactinospora mayteni</name>
    <dbReference type="NCBI Taxonomy" id="566021"/>
    <lineage>
        <taxon>Bacteria</taxon>
        <taxon>Bacillati</taxon>
        <taxon>Actinomycetota</taxon>
        <taxon>Actinomycetes</taxon>
        <taxon>Micromonosporales</taxon>
        <taxon>Micromonosporaceae</taxon>
        <taxon>Plantactinospora</taxon>
    </lineage>
</organism>
<protein>
    <submittedName>
        <fullName evidence="4">Xanthine dehydrogenase</fullName>
    </submittedName>
</protein>
<dbReference type="Pfam" id="PF01315">
    <property type="entry name" value="Ald_Xan_dh_C"/>
    <property type="match status" value="1"/>
</dbReference>
<keyword evidence="1" id="KW-0500">Molybdenum</keyword>
<dbReference type="PANTHER" id="PTHR11908">
    <property type="entry name" value="XANTHINE DEHYDROGENASE"/>
    <property type="match status" value="1"/>
</dbReference>
<keyword evidence="5" id="KW-1185">Reference proteome</keyword>
<evidence type="ECO:0000256" key="2">
    <source>
        <dbReference type="ARBA" id="ARBA00023002"/>
    </source>
</evidence>
<dbReference type="SUPFAM" id="SSF56003">
    <property type="entry name" value="Molybdenum cofactor-binding domain"/>
    <property type="match status" value="1"/>
</dbReference>
<keyword evidence="2" id="KW-0560">Oxidoreductase</keyword>